<dbReference type="SUPFAM" id="SSF47454">
    <property type="entry name" value="A DNA-binding domain in eukaryotic transcription factors"/>
    <property type="match status" value="1"/>
</dbReference>
<feature type="compositionally biased region" description="Polar residues" evidence="9">
    <location>
        <begin position="128"/>
        <end position="140"/>
    </location>
</feature>
<dbReference type="FunFam" id="1.20.5.170:FF:000011">
    <property type="entry name" value="Transcription factor MafG, putative"/>
    <property type="match status" value="1"/>
</dbReference>
<comment type="subcellular location">
    <subcellularLocation>
        <location evidence="1">Nucleus</location>
    </subcellularLocation>
</comment>
<keyword evidence="5" id="KW-0238">DNA-binding</keyword>
<dbReference type="PROSITE" id="PS50217">
    <property type="entry name" value="BZIP"/>
    <property type="match status" value="1"/>
</dbReference>
<reference evidence="11" key="1">
    <citation type="submission" date="2015-12" db="EMBL/GenBank/DDBJ databases">
        <title>De novo transcriptome assembly of four potential Pierce s Disease insect vectors from Arizona vineyards.</title>
        <authorList>
            <person name="Tassone E.E."/>
        </authorList>
    </citation>
    <scope>NUCLEOTIDE SEQUENCE</scope>
</reference>
<evidence type="ECO:0000256" key="8">
    <source>
        <dbReference type="SAM" id="Coils"/>
    </source>
</evidence>
<keyword evidence="4" id="KW-0805">Transcription regulation</keyword>
<dbReference type="CDD" id="cd14718">
    <property type="entry name" value="bZIP_Maf_large"/>
    <property type="match status" value="1"/>
</dbReference>
<dbReference type="SUPFAM" id="SSF57959">
    <property type="entry name" value="Leucine zipper domain"/>
    <property type="match status" value="1"/>
</dbReference>
<dbReference type="Gene3D" id="1.20.5.170">
    <property type="match status" value="1"/>
</dbReference>
<dbReference type="Pfam" id="PF03131">
    <property type="entry name" value="bZIP_Maf"/>
    <property type="match status" value="1"/>
</dbReference>
<evidence type="ECO:0000256" key="5">
    <source>
        <dbReference type="ARBA" id="ARBA00023125"/>
    </source>
</evidence>
<dbReference type="EMBL" id="GEDC01031431">
    <property type="protein sequence ID" value="JAS05867.1"/>
    <property type="molecule type" value="Transcribed_RNA"/>
</dbReference>
<dbReference type="SMART" id="SM00338">
    <property type="entry name" value="BRLZ"/>
    <property type="match status" value="1"/>
</dbReference>
<dbReference type="GO" id="GO:0000978">
    <property type="term" value="F:RNA polymerase II cis-regulatory region sequence-specific DNA binding"/>
    <property type="evidence" value="ECO:0007669"/>
    <property type="project" value="TreeGrafter"/>
</dbReference>
<evidence type="ECO:0000256" key="2">
    <source>
        <dbReference type="ARBA" id="ARBA00008500"/>
    </source>
</evidence>
<dbReference type="InterPro" id="IPR024874">
    <property type="entry name" value="Transcription_factor_Maf_fam"/>
</dbReference>
<gene>
    <name evidence="11" type="ORF">g.3783</name>
</gene>
<comment type="similarity">
    <text evidence="2">Belongs to the bZIP family. Maf subfamily.</text>
</comment>
<evidence type="ECO:0000259" key="10">
    <source>
        <dbReference type="PROSITE" id="PS50217"/>
    </source>
</evidence>
<dbReference type="GO" id="GO:0005634">
    <property type="term" value="C:nucleus"/>
    <property type="evidence" value="ECO:0007669"/>
    <property type="project" value="UniProtKB-SubCell"/>
</dbReference>
<organism evidence="11">
    <name type="scientific">Clastoptera arizonana</name>
    <name type="common">Arizona spittle bug</name>
    <dbReference type="NCBI Taxonomy" id="38151"/>
    <lineage>
        <taxon>Eukaryota</taxon>
        <taxon>Metazoa</taxon>
        <taxon>Ecdysozoa</taxon>
        <taxon>Arthropoda</taxon>
        <taxon>Hexapoda</taxon>
        <taxon>Insecta</taxon>
        <taxon>Pterygota</taxon>
        <taxon>Neoptera</taxon>
        <taxon>Paraneoptera</taxon>
        <taxon>Hemiptera</taxon>
        <taxon>Auchenorrhyncha</taxon>
        <taxon>Cercopoidea</taxon>
        <taxon>Clastopteridae</taxon>
        <taxon>Clastoptera</taxon>
    </lineage>
</organism>
<keyword evidence="6" id="KW-0804">Transcription</keyword>
<dbReference type="InterPro" id="IPR008917">
    <property type="entry name" value="TF_DNA-bd_sf"/>
</dbReference>
<dbReference type="AlphaFoldDB" id="A0A1B6BX54"/>
<dbReference type="PANTHER" id="PTHR10129">
    <property type="entry name" value="TRANSCRIPTION FACTOR MAF"/>
    <property type="match status" value="1"/>
</dbReference>
<dbReference type="GO" id="GO:0000981">
    <property type="term" value="F:DNA-binding transcription factor activity, RNA polymerase II-specific"/>
    <property type="evidence" value="ECO:0007669"/>
    <property type="project" value="TreeGrafter"/>
</dbReference>
<keyword evidence="3" id="KW-0678">Repressor</keyword>
<evidence type="ECO:0000256" key="1">
    <source>
        <dbReference type="ARBA" id="ARBA00004123"/>
    </source>
</evidence>
<dbReference type="InterPro" id="IPR004826">
    <property type="entry name" value="bZIP_Maf"/>
</dbReference>
<evidence type="ECO:0000256" key="6">
    <source>
        <dbReference type="ARBA" id="ARBA00023163"/>
    </source>
</evidence>
<evidence type="ECO:0000256" key="4">
    <source>
        <dbReference type="ARBA" id="ARBA00023015"/>
    </source>
</evidence>
<protein>
    <recommendedName>
        <fullName evidence="10">BZIP domain-containing protein</fullName>
    </recommendedName>
</protein>
<evidence type="ECO:0000256" key="3">
    <source>
        <dbReference type="ARBA" id="ARBA00022491"/>
    </source>
</evidence>
<feature type="domain" description="BZIP" evidence="10">
    <location>
        <begin position="290"/>
        <end position="353"/>
    </location>
</feature>
<dbReference type="PANTHER" id="PTHR10129:SF48">
    <property type="entry name" value="MAF-S, ISOFORM B"/>
    <property type="match status" value="1"/>
</dbReference>
<proteinExistence type="inferred from homology"/>
<feature type="coiled-coil region" evidence="8">
    <location>
        <begin position="315"/>
        <end position="356"/>
    </location>
</feature>
<sequence>MKANMESDDRGLADEYVREFVLDHFEDVAVKRENGSNDDLTCLRNQRLPPMPITCGSTIAQSPPSHILTPPSQQAEEHMHPMMYSQHNVHPQNMVIHHPSGSVVVNAMKSNGILMYSNTPGTPPDTPPISNSPDLSTSPAPHQYHVDHHHHHSHLQPLQVKQPSVMDDMVWFSQLRGQEPLDLRPSCAADIEIIQQEWSNVPHHGVITGGKRMSNEYLHHHVDMSRLSLSPQHQSRPMSVGSNGSMMSPMSCEKINLGEQDLISDKDLVHLSVRDLNKRLQGLSRPDVIRLKQRRRTLKNRGYAQNCRSKRVTQTQQLKTLNESLEAEISRMQLQLNRIEQERDHYKHRCDMLQQISQRMEAPEGIHPGHNQHASEIY</sequence>
<evidence type="ECO:0000256" key="9">
    <source>
        <dbReference type="SAM" id="MobiDB-lite"/>
    </source>
</evidence>
<evidence type="ECO:0000313" key="11">
    <source>
        <dbReference type="EMBL" id="JAS05867.1"/>
    </source>
</evidence>
<accession>A0A1B6BX54</accession>
<name>A0A1B6BX54_9HEMI</name>
<dbReference type="InterPro" id="IPR004827">
    <property type="entry name" value="bZIP"/>
</dbReference>
<keyword evidence="8" id="KW-0175">Coiled coil</keyword>
<feature type="region of interest" description="Disordered" evidence="9">
    <location>
        <begin position="116"/>
        <end position="154"/>
    </location>
</feature>
<evidence type="ECO:0000256" key="7">
    <source>
        <dbReference type="ARBA" id="ARBA00023242"/>
    </source>
</evidence>
<dbReference type="InterPro" id="IPR046347">
    <property type="entry name" value="bZIP_sf"/>
</dbReference>
<keyword evidence="7" id="KW-0539">Nucleus</keyword>